<dbReference type="Proteomes" id="UP000595140">
    <property type="component" value="Unassembled WGS sequence"/>
</dbReference>
<protein>
    <submittedName>
        <fullName evidence="2">Uncharacterized protein</fullName>
    </submittedName>
</protein>
<feature type="compositionally biased region" description="Polar residues" evidence="1">
    <location>
        <begin position="97"/>
        <end position="111"/>
    </location>
</feature>
<evidence type="ECO:0000313" key="2">
    <source>
        <dbReference type="EMBL" id="VFQ73792.1"/>
    </source>
</evidence>
<gene>
    <name evidence="2" type="ORF">CCAM_LOCUS15568</name>
</gene>
<keyword evidence="3" id="KW-1185">Reference proteome</keyword>
<reference evidence="2 3" key="1">
    <citation type="submission" date="2018-04" db="EMBL/GenBank/DDBJ databases">
        <authorList>
            <person name="Vogel A."/>
        </authorList>
    </citation>
    <scope>NUCLEOTIDE SEQUENCE [LARGE SCALE GENOMIC DNA]</scope>
</reference>
<sequence>MCGGLIDGWEDFVEKFKIRFAPLHALDHISFEKTSEKARDTFVHMMEDVTTLPTATKEDIDESKESSARSHIKEDEYSGSEVVGNDGGVINEDGGANINSDTPSHESNSTPRKLHVPLNALIEVEMTTYDVLESVNKVDGENCNQAAHFISLDTIKLFDLVKSEHQEEEEFCQKLEKELVINHGVDTNILGL</sequence>
<evidence type="ECO:0000313" key="3">
    <source>
        <dbReference type="Proteomes" id="UP000595140"/>
    </source>
</evidence>
<proteinExistence type="predicted"/>
<accession>A0A484LBK0</accession>
<feature type="compositionally biased region" description="Basic and acidic residues" evidence="1">
    <location>
        <begin position="63"/>
        <end position="76"/>
    </location>
</feature>
<feature type="region of interest" description="Disordered" evidence="1">
    <location>
        <begin position="53"/>
        <end position="112"/>
    </location>
</feature>
<evidence type="ECO:0000256" key="1">
    <source>
        <dbReference type="SAM" id="MobiDB-lite"/>
    </source>
</evidence>
<dbReference type="EMBL" id="OOIL02001262">
    <property type="protein sequence ID" value="VFQ73792.1"/>
    <property type="molecule type" value="Genomic_DNA"/>
</dbReference>
<name>A0A484LBK0_9ASTE</name>
<dbReference type="AlphaFoldDB" id="A0A484LBK0"/>
<organism evidence="2 3">
    <name type="scientific">Cuscuta campestris</name>
    <dbReference type="NCBI Taxonomy" id="132261"/>
    <lineage>
        <taxon>Eukaryota</taxon>
        <taxon>Viridiplantae</taxon>
        <taxon>Streptophyta</taxon>
        <taxon>Embryophyta</taxon>
        <taxon>Tracheophyta</taxon>
        <taxon>Spermatophyta</taxon>
        <taxon>Magnoliopsida</taxon>
        <taxon>eudicotyledons</taxon>
        <taxon>Gunneridae</taxon>
        <taxon>Pentapetalae</taxon>
        <taxon>asterids</taxon>
        <taxon>lamiids</taxon>
        <taxon>Solanales</taxon>
        <taxon>Convolvulaceae</taxon>
        <taxon>Cuscuteae</taxon>
        <taxon>Cuscuta</taxon>
        <taxon>Cuscuta subgen. Grammica</taxon>
        <taxon>Cuscuta sect. Cleistogrammica</taxon>
    </lineage>
</organism>